<name>A0A1C7M3X0_GRIFR</name>
<keyword evidence="1" id="KW-0472">Membrane</keyword>
<dbReference type="Proteomes" id="UP000092993">
    <property type="component" value="Unassembled WGS sequence"/>
</dbReference>
<dbReference type="InterPro" id="IPR045340">
    <property type="entry name" value="DUF6533"/>
</dbReference>
<dbReference type="OrthoDB" id="2638860at2759"/>
<keyword evidence="1" id="KW-0812">Transmembrane</keyword>
<dbReference type="EMBL" id="LUGG01000011">
    <property type="protein sequence ID" value="OBZ71673.1"/>
    <property type="molecule type" value="Genomic_DNA"/>
</dbReference>
<feature type="transmembrane region" description="Helical" evidence="1">
    <location>
        <begin position="84"/>
        <end position="103"/>
    </location>
</feature>
<evidence type="ECO:0000259" key="2">
    <source>
        <dbReference type="Pfam" id="PF20151"/>
    </source>
</evidence>
<dbReference type="AlphaFoldDB" id="A0A1C7M3X0"/>
<protein>
    <recommendedName>
        <fullName evidence="2">DUF6533 domain-containing protein</fullName>
    </recommendedName>
</protein>
<keyword evidence="4" id="KW-1185">Reference proteome</keyword>
<feature type="transmembrane region" description="Helical" evidence="1">
    <location>
        <begin position="166"/>
        <end position="185"/>
    </location>
</feature>
<sequence>MDAASVIQAEALLIQAAQDIFVTNLCTAAAVTWLAYDILLTIRQEIDLIWSAKLSLAKILYFFARYYIFLCLVCKGWLWFEGLAVVTTSGVFGEALLLLRIYASYGRSKTVLIFIVALYLAEIIMGFVAATLEVGNVRITPRLPNFPIPGCVGTAAPSDKVSLKSWILIMTVACIYFLMALYTFFREISFTKRGTSTENSTALEQNSGSDPNTQLGVLQKRSPLMFMFVRDAAFYFFLVFAGTLLNLICALVFSQRAIEQMGTVWSTAIYSIVPSRLCLNLRGFVSRTVQDTEGNEIELGDDTLDVEFAEVGTMETSAMGQLSVGNISLPA</sequence>
<reference evidence="3 4" key="1">
    <citation type="submission" date="2016-03" db="EMBL/GenBank/DDBJ databases">
        <title>Whole genome sequencing of Grifola frondosa 9006-11.</title>
        <authorList>
            <person name="Min B."/>
            <person name="Park H."/>
            <person name="Kim J.-G."/>
            <person name="Cho H."/>
            <person name="Oh Y.-L."/>
            <person name="Kong W.-S."/>
            <person name="Choi I.-G."/>
        </authorList>
    </citation>
    <scope>NUCLEOTIDE SEQUENCE [LARGE SCALE GENOMIC DNA]</scope>
    <source>
        <strain evidence="3 4">9006-11</strain>
    </source>
</reference>
<comment type="caution">
    <text evidence="3">The sequence shown here is derived from an EMBL/GenBank/DDBJ whole genome shotgun (WGS) entry which is preliminary data.</text>
</comment>
<feature type="transmembrane region" description="Helical" evidence="1">
    <location>
        <begin position="232"/>
        <end position="253"/>
    </location>
</feature>
<accession>A0A1C7M3X0</accession>
<proteinExistence type="predicted"/>
<feature type="transmembrane region" description="Helical" evidence="1">
    <location>
        <begin position="59"/>
        <end position="78"/>
    </location>
</feature>
<dbReference type="Pfam" id="PF20151">
    <property type="entry name" value="DUF6533"/>
    <property type="match status" value="1"/>
</dbReference>
<feature type="transmembrane region" description="Helical" evidence="1">
    <location>
        <begin position="110"/>
        <end position="132"/>
    </location>
</feature>
<organism evidence="3 4">
    <name type="scientific">Grifola frondosa</name>
    <name type="common">Maitake</name>
    <name type="synonym">Polyporus frondosus</name>
    <dbReference type="NCBI Taxonomy" id="5627"/>
    <lineage>
        <taxon>Eukaryota</taxon>
        <taxon>Fungi</taxon>
        <taxon>Dikarya</taxon>
        <taxon>Basidiomycota</taxon>
        <taxon>Agaricomycotina</taxon>
        <taxon>Agaricomycetes</taxon>
        <taxon>Polyporales</taxon>
        <taxon>Grifolaceae</taxon>
        <taxon>Grifola</taxon>
    </lineage>
</organism>
<evidence type="ECO:0000256" key="1">
    <source>
        <dbReference type="SAM" id="Phobius"/>
    </source>
</evidence>
<dbReference type="OMA" id="AMCASCI"/>
<evidence type="ECO:0000313" key="4">
    <source>
        <dbReference type="Proteomes" id="UP000092993"/>
    </source>
</evidence>
<feature type="transmembrane region" description="Helical" evidence="1">
    <location>
        <begin position="20"/>
        <end position="39"/>
    </location>
</feature>
<gene>
    <name evidence="3" type="ORF">A0H81_08877</name>
</gene>
<feature type="domain" description="DUF6533" evidence="2">
    <location>
        <begin position="26"/>
        <end position="70"/>
    </location>
</feature>
<evidence type="ECO:0000313" key="3">
    <source>
        <dbReference type="EMBL" id="OBZ71673.1"/>
    </source>
</evidence>
<keyword evidence="1" id="KW-1133">Transmembrane helix</keyword>